<gene>
    <name evidence="2" type="ORF">YA91_03630</name>
</gene>
<keyword evidence="2" id="KW-0255">Endonuclease</keyword>
<dbReference type="InterPro" id="IPR005135">
    <property type="entry name" value="Endo/exonuclease/phosphatase"/>
</dbReference>
<accession>A0A249VYW8</accession>
<organism evidence="2">
    <name type="scientific">Vibrio parahaemolyticus</name>
    <dbReference type="NCBI Taxonomy" id="670"/>
    <lineage>
        <taxon>Bacteria</taxon>
        <taxon>Pseudomonadati</taxon>
        <taxon>Pseudomonadota</taxon>
        <taxon>Gammaproteobacteria</taxon>
        <taxon>Vibrionales</taxon>
        <taxon>Vibrionaceae</taxon>
        <taxon>Vibrio</taxon>
    </lineage>
</organism>
<reference evidence="2" key="1">
    <citation type="submission" date="2017-09" db="EMBL/GenBank/DDBJ databases">
        <authorList>
            <person name="Ehlers B."/>
            <person name="Leendertz F.H."/>
        </authorList>
    </citation>
    <scope>NUCLEOTIDE SEQUENCE</scope>
    <source>
        <strain evidence="2">MAVP-26</strain>
    </source>
</reference>
<dbReference type="InterPro" id="IPR036691">
    <property type="entry name" value="Endo/exonu/phosph_ase_sf"/>
</dbReference>
<feature type="domain" description="Endonuclease/exonuclease/phosphatase" evidence="1">
    <location>
        <begin position="91"/>
        <end position="457"/>
    </location>
</feature>
<evidence type="ECO:0000259" key="1">
    <source>
        <dbReference type="Pfam" id="PF03372"/>
    </source>
</evidence>
<dbReference type="AlphaFoldDB" id="A0A249VYW8"/>
<keyword evidence="2" id="KW-0378">Hydrolase</keyword>
<keyword evidence="2" id="KW-0540">Nuclease</keyword>
<dbReference type="SUPFAM" id="SSF56219">
    <property type="entry name" value="DNase I-like"/>
    <property type="match status" value="1"/>
</dbReference>
<dbReference type="GO" id="GO:0004519">
    <property type="term" value="F:endonuclease activity"/>
    <property type="evidence" value="ECO:0007669"/>
    <property type="project" value="UniProtKB-KW"/>
</dbReference>
<evidence type="ECO:0000313" key="2">
    <source>
        <dbReference type="EMBL" id="ASZ49715.1"/>
    </source>
</evidence>
<dbReference type="Gene3D" id="3.60.10.10">
    <property type="entry name" value="Endonuclease/exonuclease/phosphatase"/>
    <property type="match status" value="1"/>
</dbReference>
<keyword evidence="2" id="KW-0269">Exonuclease</keyword>
<name>A0A249VYW8_VIBPH</name>
<dbReference type="PROSITE" id="PS51257">
    <property type="entry name" value="PROKAR_LIPOPROTEIN"/>
    <property type="match status" value="1"/>
</dbReference>
<dbReference type="Pfam" id="PF03372">
    <property type="entry name" value="Exo_endo_phos"/>
    <property type="match status" value="1"/>
</dbReference>
<dbReference type="GO" id="GO:0004527">
    <property type="term" value="F:exonuclease activity"/>
    <property type="evidence" value="ECO:0007669"/>
    <property type="project" value="UniProtKB-KW"/>
</dbReference>
<dbReference type="EMBL" id="CP023247">
    <property type="protein sequence ID" value="ASZ49715.1"/>
    <property type="molecule type" value="Genomic_DNA"/>
</dbReference>
<sequence length="466" mass="51235">MPESIIRYDVPMKTIKTSLALLIGAALLTGCNDDDTKYVNVQPTEVKIATYNLSFDRATFEALVNEMQIEPAQQTALVKAYLDGSIAAEDKTTAEKVIQIRNVAAIIQKNRPDVLMMAEYNNDGTGEDKAALEGFQKNYLSVAQSLDGAGGEANLEPIEYPYAESYSTNTGLLSDFDLDNNGTAGQMPGDAWGFGMYHGQYAFALMSKYKIDTANTRTFQEFKWKDLEGAKIPTITICDGSQKIPDNMKCGDEWYSAEEWAQVRLSSKNHVDAPIIIPTSNGNEVIHLLMSHPTPPVFDPGKNQAQNAAEVEFWHHYIQGKEFFYDDAGKQGGLASGAKFVMMGDQNLDPVAGDGISSVMQDLHSDPLVNQDVMNGNLYPTSFGAAEHAVEKSSTHPYPNRITSTFGLGVDYALPSANLNVVDSGVYWSASYEEGRKLFNDSRIGKYGNGKDVSSDHRMIWIKAQF</sequence>
<protein>
    <submittedName>
        <fullName evidence="2">Endonuclease/exonuclease/phosphatase family protein</fullName>
    </submittedName>
</protein>
<proteinExistence type="predicted"/>